<dbReference type="OrthoDB" id="74360at2759"/>
<evidence type="ECO:0000313" key="6">
    <source>
        <dbReference type="Proteomes" id="UP000186601"/>
    </source>
</evidence>
<comment type="similarity">
    <text evidence="1">Belongs to the FAD-binding monooxygenase family.</text>
</comment>
<dbReference type="GO" id="GO:0050660">
    <property type="term" value="F:flavin adenine dinucleotide binding"/>
    <property type="evidence" value="ECO:0007669"/>
    <property type="project" value="InterPro"/>
</dbReference>
<evidence type="ECO:0000256" key="2">
    <source>
        <dbReference type="ARBA" id="ARBA00022630"/>
    </source>
</evidence>
<name>A0A2R6NE30_9APHY</name>
<evidence type="ECO:0000256" key="3">
    <source>
        <dbReference type="ARBA" id="ARBA00022827"/>
    </source>
</evidence>
<evidence type="ECO:0000256" key="1">
    <source>
        <dbReference type="ARBA" id="ARBA00010139"/>
    </source>
</evidence>
<dbReference type="PANTHER" id="PTHR42877">
    <property type="entry name" value="L-ORNITHINE N(5)-MONOOXYGENASE-RELATED"/>
    <property type="match status" value="1"/>
</dbReference>
<dbReference type="InterPro" id="IPR051209">
    <property type="entry name" value="FAD-bind_Monooxygenase_sf"/>
</dbReference>
<keyword evidence="4" id="KW-0560">Oxidoreductase</keyword>
<keyword evidence="3" id="KW-0274">FAD</keyword>
<evidence type="ECO:0000256" key="4">
    <source>
        <dbReference type="ARBA" id="ARBA00023002"/>
    </source>
</evidence>
<keyword evidence="6" id="KW-1185">Reference proteome</keyword>
<dbReference type="InterPro" id="IPR036188">
    <property type="entry name" value="FAD/NAD-bd_sf"/>
</dbReference>
<accession>A0A2R6NE30</accession>
<dbReference type="InterPro" id="IPR020946">
    <property type="entry name" value="Flavin_mOase-like"/>
</dbReference>
<dbReference type="SUPFAM" id="SSF51905">
    <property type="entry name" value="FAD/NAD(P)-binding domain"/>
    <property type="match status" value="1"/>
</dbReference>
<protein>
    <submittedName>
        <fullName evidence="5">Uncharacterized protein</fullName>
    </submittedName>
</protein>
<keyword evidence="2" id="KW-0285">Flavoprotein</keyword>
<dbReference type="PANTHER" id="PTHR42877:SF7">
    <property type="entry name" value="FLAVIN-BINDING MONOOXYGENASE-RELATED"/>
    <property type="match status" value="1"/>
</dbReference>
<reference evidence="5 6" key="1">
    <citation type="submission" date="2018-02" db="EMBL/GenBank/DDBJ databases">
        <title>Genome sequence of the basidiomycete white-rot fungus Phlebia centrifuga.</title>
        <authorList>
            <person name="Granchi Z."/>
            <person name="Peng M."/>
            <person name="de Vries R.P."/>
            <person name="Hilden K."/>
            <person name="Makela M.R."/>
            <person name="Grigoriev I."/>
            <person name="Riley R."/>
        </authorList>
    </citation>
    <scope>NUCLEOTIDE SEQUENCE [LARGE SCALE GENOMIC DNA]</scope>
    <source>
        <strain evidence="5 6">FBCC195</strain>
    </source>
</reference>
<dbReference type="STRING" id="98765.A0A2R6NE30"/>
<dbReference type="EMBL" id="MLYV02001342">
    <property type="protein sequence ID" value="PSR70637.1"/>
    <property type="molecule type" value="Genomic_DNA"/>
</dbReference>
<evidence type="ECO:0000313" key="5">
    <source>
        <dbReference type="EMBL" id="PSR70637.1"/>
    </source>
</evidence>
<dbReference type="GO" id="GO:0004499">
    <property type="term" value="F:N,N-dimethylaniline monooxygenase activity"/>
    <property type="evidence" value="ECO:0007669"/>
    <property type="project" value="InterPro"/>
</dbReference>
<gene>
    <name evidence="5" type="ORF">PHLCEN_2v13497</name>
</gene>
<proteinExistence type="inferred from homology"/>
<organism evidence="5 6">
    <name type="scientific">Hermanssonia centrifuga</name>
    <dbReference type="NCBI Taxonomy" id="98765"/>
    <lineage>
        <taxon>Eukaryota</taxon>
        <taxon>Fungi</taxon>
        <taxon>Dikarya</taxon>
        <taxon>Basidiomycota</taxon>
        <taxon>Agaricomycotina</taxon>
        <taxon>Agaricomycetes</taxon>
        <taxon>Polyporales</taxon>
        <taxon>Meruliaceae</taxon>
        <taxon>Hermanssonia</taxon>
    </lineage>
</organism>
<dbReference type="GO" id="GO:0050661">
    <property type="term" value="F:NADP binding"/>
    <property type="evidence" value="ECO:0007669"/>
    <property type="project" value="InterPro"/>
</dbReference>
<dbReference type="Pfam" id="PF00743">
    <property type="entry name" value="FMO-like"/>
    <property type="match status" value="1"/>
</dbReference>
<dbReference type="Proteomes" id="UP000186601">
    <property type="component" value="Unassembled WGS sequence"/>
</dbReference>
<comment type="caution">
    <text evidence="5">The sequence shown here is derived from an EMBL/GenBank/DDBJ whole genome shotgun (WGS) entry which is preliminary data.</text>
</comment>
<dbReference type="AlphaFoldDB" id="A0A2R6NE30"/>
<sequence length="253" mass="29271">MQTDWSRFYSPGAEVQSYLKDVVERYRLGPYIKLRHEMTSARYDESTGKWHIRLTRPSDTGDLDEFEDTADLLFLGIGTLSRWSWPDIDGLEEFKGPRVHSANWNFGGSTWEEDVQDWKDKNIAVIGLGSSALQIVSALQDKVGRLYNFARGRTWIIPPFITDIFSDLLSRDATTDENYTFTDEEKKALNDPELGERFRRSLEEAMNDLSHGQTSHAITLRDTPLQRASREQFREHMLRKLKDKPEVAEKCGF</sequence>
<dbReference type="Gene3D" id="3.50.50.60">
    <property type="entry name" value="FAD/NAD(P)-binding domain"/>
    <property type="match status" value="2"/>
</dbReference>